<evidence type="ECO:0000256" key="1">
    <source>
        <dbReference type="SAM" id="Phobius"/>
    </source>
</evidence>
<comment type="caution">
    <text evidence="2">The sequence shown here is derived from an EMBL/GenBank/DDBJ whole genome shotgun (WGS) entry which is preliminary data.</text>
</comment>
<feature type="transmembrane region" description="Helical" evidence="1">
    <location>
        <begin position="36"/>
        <end position="58"/>
    </location>
</feature>
<proteinExistence type="predicted"/>
<keyword evidence="1" id="KW-0812">Transmembrane</keyword>
<accession>A0ABR6ZWL4</accession>
<dbReference type="RefSeq" id="WP_186949463.1">
    <property type="nucleotide sequence ID" value="NZ_JACOGF010000014.1"/>
</dbReference>
<sequence length="108" mass="12155">MLSLLPKLLLNLQFFSVGFVFYAARYPEKITVKNAMRLILTGVCLLLLALCFGVFMSHKTIAATLFEINSGNDHQMGVIYGVSALYLAFLCGVWNVSRYFFHPQVKAK</sequence>
<organism evidence="2 3">
    <name type="scientific">Undibacterium hunanense</name>
    <dbReference type="NCBI Taxonomy" id="2762292"/>
    <lineage>
        <taxon>Bacteria</taxon>
        <taxon>Pseudomonadati</taxon>
        <taxon>Pseudomonadota</taxon>
        <taxon>Betaproteobacteria</taxon>
        <taxon>Burkholderiales</taxon>
        <taxon>Oxalobacteraceae</taxon>
        <taxon>Undibacterium</taxon>
    </lineage>
</organism>
<dbReference type="EMBL" id="JACOGF010000014">
    <property type="protein sequence ID" value="MBC3920169.1"/>
    <property type="molecule type" value="Genomic_DNA"/>
</dbReference>
<keyword evidence="1" id="KW-0472">Membrane</keyword>
<feature type="transmembrane region" description="Helical" evidence="1">
    <location>
        <begin position="78"/>
        <end position="101"/>
    </location>
</feature>
<evidence type="ECO:0000313" key="2">
    <source>
        <dbReference type="EMBL" id="MBC3920169.1"/>
    </source>
</evidence>
<feature type="transmembrane region" description="Helical" evidence="1">
    <location>
        <begin position="6"/>
        <end position="24"/>
    </location>
</feature>
<gene>
    <name evidence="2" type="ORF">H8L32_22085</name>
</gene>
<protein>
    <submittedName>
        <fullName evidence="2">Uncharacterized protein</fullName>
    </submittedName>
</protein>
<name>A0ABR6ZWL4_9BURK</name>
<dbReference type="Proteomes" id="UP000650424">
    <property type="component" value="Unassembled WGS sequence"/>
</dbReference>
<keyword evidence="1" id="KW-1133">Transmembrane helix</keyword>
<evidence type="ECO:0000313" key="3">
    <source>
        <dbReference type="Proteomes" id="UP000650424"/>
    </source>
</evidence>
<keyword evidence="3" id="KW-1185">Reference proteome</keyword>
<reference evidence="2 3" key="1">
    <citation type="submission" date="2020-08" db="EMBL/GenBank/DDBJ databases">
        <title>Novel species isolated from subtropical streams in China.</title>
        <authorList>
            <person name="Lu H."/>
        </authorList>
    </citation>
    <scope>NUCLEOTIDE SEQUENCE [LARGE SCALE GENOMIC DNA]</scope>
    <source>
        <strain evidence="2 3">CY18W</strain>
    </source>
</reference>